<comment type="caution">
    <text evidence="8">The sequence shown here is derived from an EMBL/GenBank/DDBJ whole genome shotgun (WGS) entry which is preliminary data.</text>
</comment>
<dbReference type="InterPro" id="IPR008271">
    <property type="entry name" value="Ser/Thr_kinase_AS"/>
</dbReference>
<keyword evidence="9" id="KW-1185">Reference proteome</keyword>
<evidence type="ECO:0000256" key="4">
    <source>
        <dbReference type="ARBA" id="ARBA00022840"/>
    </source>
</evidence>
<dbReference type="PANTHER" id="PTHR43289">
    <property type="entry name" value="MITOGEN-ACTIVATED PROTEIN KINASE KINASE KINASE 20-RELATED"/>
    <property type="match status" value="1"/>
</dbReference>
<dbReference type="PROSITE" id="PS50011">
    <property type="entry name" value="PROTEIN_KINASE_DOM"/>
    <property type="match status" value="1"/>
</dbReference>
<name>A0A017T4X0_9BACT</name>
<keyword evidence="1" id="KW-0808">Transferase</keyword>
<reference evidence="8 9" key="1">
    <citation type="submission" date="2013-05" db="EMBL/GenBank/DDBJ databases">
        <title>Genome assembly of Chondromyces apiculatus DSM 436.</title>
        <authorList>
            <person name="Sharma G."/>
            <person name="Khatri I."/>
            <person name="Kaur C."/>
            <person name="Mayilraj S."/>
            <person name="Subramanian S."/>
        </authorList>
    </citation>
    <scope>NUCLEOTIDE SEQUENCE [LARGE SCALE GENOMIC DNA]</scope>
    <source>
        <strain evidence="8 9">DSM 436</strain>
    </source>
</reference>
<dbReference type="RefSeq" id="WP_052375685.1">
    <property type="nucleotide sequence ID" value="NZ_ASRX01000037.1"/>
</dbReference>
<dbReference type="SUPFAM" id="SSF56112">
    <property type="entry name" value="Protein kinase-like (PK-like)"/>
    <property type="match status" value="1"/>
</dbReference>
<dbReference type="InterPro" id="IPR017441">
    <property type="entry name" value="Protein_kinase_ATP_BS"/>
</dbReference>
<evidence type="ECO:0000256" key="3">
    <source>
        <dbReference type="ARBA" id="ARBA00022777"/>
    </source>
</evidence>
<dbReference type="InterPro" id="IPR011009">
    <property type="entry name" value="Kinase-like_dom_sf"/>
</dbReference>
<protein>
    <recommendedName>
        <fullName evidence="7">Protein kinase domain-containing protein</fullName>
    </recommendedName>
</protein>
<feature type="binding site" evidence="5">
    <location>
        <position position="39"/>
    </location>
    <ligand>
        <name>ATP</name>
        <dbReference type="ChEBI" id="CHEBI:30616"/>
    </ligand>
</feature>
<dbReference type="Gene3D" id="3.30.200.20">
    <property type="entry name" value="Phosphorylase Kinase, domain 1"/>
    <property type="match status" value="1"/>
</dbReference>
<gene>
    <name evidence="8" type="ORF">CAP_4761</name>
</gene>
<dbReference type="Proteomes" id="UP000019678">
    <property type="component" value="Unassembled WGS sequence"/>
</dbReference>
<dbReference type="GO" id="GO:0005524">
    <property type="term" value="F:ATP binding"/>
    <property type="evidence" value="ECO:0007669"/>
    <property type="project" value="UniProtKB-UniRule"/>
</dbReference>
<evidence type="ECO:0000256" key="2">
    <source>
        <dbReference type="ARBA" id="ARBA00022741"/>
    </source>
</evidence>
<dbReference type="Pfam" id="PF00069">
    <property type="entry name" value="Pkinase"/>
    <property type="match status" value="1"/>
</dbReference>
<dbReference type="AlphaFoldDB" id="A0A017T4X0"/>
<evidence type="ECO:0000256" key="6">
    <source>
        <dbReference type="SAM" id="MobiDB-lite"/>
    </source>
</evidence>
<dbReference type="PROSITE" id="PS00108">
    <property type="entry name" value="PROTEIN_KINASE_ST"/>
    <property type="match status" value="1"/>
</dbReference>
<organism evidence="8 9">
    <name type="scientific">Chondromyces apiculatus DSM 436</name>
    <dbReference type="NCBI Taxonomy" id="1192034"/>
    <lineage>
        <taxon>Bacteria</taxon>
        <taxon>Pseudomonadati</taxon>
        <taxon>Myxococcota</taxon>
        <taxon>Polyangia</taxon>
        <taxon>Polyangiales</taxon>
        <taxon>Polyangiaceae</taxon>
        <taxon>Chondromyces</taxon>
    </lineage>
</organism>
<dbReference type="OrthoDB" id="9801841at2"/>
<dbReference type="PROSITE" id="PS00107">
    <property type="entry name" value="PROTEIN_KINASE_ATP"/>
    <property type="match status" value="1"/>
</dbReference>
<dbReference type="Gene3D" id="1.10.510.10">
    <property type="entry name" value="Transferase(Phosphotransferase) domain 1"/>
    <property type="match status" value="1"/>
</dbReference>
<evidence type="ECO:0000256" key="5">
    <source>
        <dbReference type="PROSITE-ProRule" id="PRU10141"/>
    </source>
</evidence>
<dbReference type="InterPro" id="IPR000719">
    <property type="entry name" value="Prot_kinase_dom"/>
</dbReference>
<feature type="region of interest" description="Disordered" evidence="6">
    <location>
        <begin position="155"/>
        <end position="197"/>
    </location>
</feature>
<dbReference type="eggNOG" id="COG0515">
    <property type="taxonomic scope" value="Bacteria"/>
</dbReference>
<keyword evidence="4 5" id="KW-0067">ATP-binding</keyword>
<feature type="domain" description="Protein kinase" evidence="7">
    <location>
        <begin position="10"/>
        <end position="286"/>
    </location>
</feature>
<keyword evidence="3" id="KW-0418">Kinase</keyword>
<proteinExistence type="predicted"/>
<dbReference type="EMBL" id="ASRX01000037">
    <property type="protein sequence ID" value="EYF04284.1"/>
    <property type="molecule type" value="Genomic_DNA"/>
</dbReference>
<evidence type="ECO:0000256" key="1">
    <source>
        <dbReference type="ARBA" id="ARBA00022679"/>
    </source>
</evidence>
<evidence type="ECO:0000259" key="7">
    <source>
        <dbReference type="PROSITE" id="PS50011"/>
    </source>
</evidence>
<dbReference type="STRING" id="1192034.CAP_4761"/>
<dbReference type="PANTHER" id="PTHR43289:SF6">
    <property type="entry name" value="SERINE_THREONINE-PROTEIN KINASE NEKL-3"/>
    <property type="match status" value="1"/>
</dbReference>
<feature type="compositionally biased region" description="Basic and acidic residues" evidence="6">
    <location>
        <begin position="364"/>
        <end position="373"/>
    </location>
</feature>
<dbReference type="SMART" id="SM00220">
    <property type="entry name" value="S_TKc"/>
    <property type="match status" value="1"/>
</dbReference>
<evidence type="ECO:0000313" key="8">
    <source>
        <dbReference type="EMBL" id="EYF04284.1"/>
    </source>
</evidence>
<dbReference type="GO" id="GO:0004674">
    <property type="term" value="F:protein serine/threonine kinase activity"/>
    <property type="evidence" value="ECO:0007669"/>
    <property type="project" value="TreeGrafter"/>
</dbReference>
<keyword evidence="2 5" id="KW-0547">Nucleotide-binding</keyword>
<accession>A0A017T4X0</accession>
<evidence type="ECO:0000313" key="9">
    <source>
        <dbReference type="Proteomes" id="UP000019678"/>
    </source>
</evidence>
<feature type="region of interest" description="Disordered" evidence="6">
    <location>
        <begin position="287"/>
        <end position="381"/>
    </location>
</feature>
<dbReference type="CDD" id="cd14014">
    <property type="entry name" value="STKc_PknB_like"/>
    <property type="match status" value="1"/>
</dbReference>
<sequence length="1047" mass="113328">MEPGQRIGRYEIEAPLGAGGMGVVYIARDTELGRRVALKLLQPGPDDGAATRLRREARAAATLDHPHVVTIHDVGESDGKPYIVMELVRGRTLHRLLDDAHISLATRIGWLVDVARALAAAHRAGLVHRDIKPSNVMLRDDGVIKVLDFGIARRASTPSGAPATPSRPDADTEPITEQKGMVGTPRYASPEQLRSGKIDGRSDQFSWALMGYELLTGVHPFEAHDPVALIAGILTVNPPAPKPPASLPEEHIPLEVEDVLLRALEKDPDDRFPDIDEAADLLEPFAGPHLRASSPSNPTSDHPRATHPPDTSHPPRTPRDPRTPHTPRTPRGARTPRKPSDPSLTPEAFEASRISHLNALPLHGPRDPGSERRPPRRSRRPLAAAALACTAALALAVLYLLRSRAESARTAAPLTTLHCEAATLRGPDVTPDMAEAIGIGACARLAVEAGLGWARASTTLPASTEDRTEIRVGWTFRSDPHALQVTATRGPRGFDVTLRLGEHTARGAGPAAFDAVDDAVAALAPLIHDLTPAPLTPAEEQLWGTADPTAARAIQRAVGRLMTGTRRRPEPEAKALLAAAPDSPWTELVIATTLVSDTQEITPHRDRALALLEGRHTPIDKALRAAFLGACFRPTNQREATRLAREAYREAPEQPEIATLFACAVKDLTTMDEVVSVAERTSQRDPARSVLLLRTAVDPLIERNLPRDGAFLDRLHALLPESRAWEESITHLLLTGRIDEARASIDLAETLGISPYHRQPFPPQVLRYHLELAAFRPAEARALAHALLASPGAVTSTMALSWIGSTYEVEGRITDAITGMARALDAVRDSEGDAGAWRTTTELWQLALERAAGVKPSRSIDLDRLDAAAESLGAPRYISLVRTETALARIARDAQGSSDAERRARRTLEDLERFATESARGDRAHEDTLLLLTLPLVHALRGPADAAALWQTTHRARFLARRRLAYDAGLALEATGALAEAEAAYRLAQDPLWFDVYAFTAAAARLRLARLLRALGRDAEAAPLEASLAQPWSRADPGLHQRILAAP</sequence>